<dbReference type="PANTHER" id="PTHR48056:SF42">
    <property type="entry name" value="MDIS1-INTERACTING RECEPTOR LIKE KINASE 2-LIKE"/>
    <property type="match status" value="1"/>
</dbReference>
<accession>A0A822YJ15</accession>
<evidence type="ECO:0000259" key="22">
    <source>
        <dbReference type="PROSITE" id="PS50011"/>
    </source>
</evidence>
<dbReference type="SUPFAM" id="SSF52058">
    <property type="entry name" value="L domain-like"/>
    <property type="match status" value="2"/>
</dbReference>
<evidence type="ECO:0000256" key="17">
    <source>
        <dbReference type="ARBA" id="ARBA00023180"/>
    </source>
</evidence>
<dbReference type="InterPro" id="IPR000719">
    <property type="entry name" value="Prot_kinase_dom"/>
</dbReference>
<keyword evidence="9 21" id="KW-0732">Signal</keyword>
<organism evidence="23 24">
    <name type="scientific">Nelumbo nucifera</name>
    <name type="common">Sacred lotus</name>
    <dbReference type="NCBI Taxonomy" id="4432"/>
    <lineage>
        <taxon>Eukaryota</taxon>
        <taxon>Viridiplantae</taxon>
        <taxon>Streptophyta</taxon>
        <taxon>Embryophyta</taxon>
        <taxon>Tracheophyta</taxon>
        <taxon>Spermatophyta</taxon>
        <taxon>Magnoliopsida</taxon>
        <taxon>Proteales</taxon>
        <taxon>Nelumbonaceae</taxon>
        <taxon>Nelumbo</taxon>
    </lineage>
</organism>
<keyword evidence="10" id="KW-0677">Repeat</keyword>
<evidence type="ECO:0000256" key="20">
    <source>
        <dbReference type="SAM" id="Phobius"/>
    </source>
</evidence>
<evidence type="ECO:0000256" key="14">
    <source>
        <dbReference type="ARBA" id="ARBA00022989"/>
    </source>
</evidence>
<dbReference type="Gene3D" id="3.30.200.20">
    <property type="entry name" value="Phosphorylase Kinase, domain 1"/>
    <property type="match status" value="1"/>
</dbReference>
<dbReference type="InterPro" id="IPR008266">
    <property type="entry name" value="Tyr_kinase_AS"/>
</dbReference>
<comment type="subcellular location">
    <subcellularLocation>
        <location evidence="1">Cell membrane</location>
        <topology evidence="1">Single-pass type I membrane protein</topology>
    </subcellularLocation>
</comment>
<dbReference type="Gene3D" id="1.10.510.10">
    <property type="entry name" value="Transferase(Phosphotransferase) domain 1"/>
    <property type="match status" value="1"/>
</dbReference>
<dbReference type="FunFam" id="3.80.10.10:FF:000416">
    <property type="entry name" value="Probable leucine-rich repeat receptor-like protein kinase At5g63930"/>
    <property type="match status" value="1"/>
</dbReference>
<keyword evidence="5" id="KW-0597">Phosphoprotein</keyword>
<dbReference type="FunFam" id="3.80.10.10:FF:000177">
    <property type="entry name" value="Leucine-rich repeat receptor-like serine/threonine-protein kinase At1g17230"/>
    <property type="match status" value="1"/>
</dbReference>
<keyword evidence="14 20" id="KW-1133">Transmembrane helix</keyword>
<evidence type="ECO:0000256" key="18">
    <source>
        <dbReference type="ARBA" id="ARBA00047899"/>
    </source>
</evidence>
<dbReference type="GO" id="GO:0005524">
    <property type="term" value="F:ATP binding"/>
    <property type="evidence" value="ECO:0007669"/>
    <property type="project" value="UniProtKB-KW"/>
</dbReference>
<evidence type="ECO:0000256" key="10">
    <source>
        <dbReference type="ARBA" id="ARBA00022737"/>
    </source>
</evidence>
<dbReference type="SMART" id="SM00369">
    <property type="entry name" value="LRR_TYP"/>
    <property type="match status" value="7"/>
</dbReference>
<keyword evidence="17" id="KW-0325">Glycoprotein</keyword>
<sequence>MAATFNKNSLSLVMLGFWVLVSLKTEAGLSSQAEALLKWKASLESGGAILSSWRIATQPNTTARTSSPCNWTGITCNKDGSVTEMKLPEAGLHGKLDNLDFSLLLDLVHLNLSYNKLNGSIPKQIGTLSKLAHLDLSSNSLSGSLPQSLSNLTSIVLLYIPDNLISGELDPRLFSSWTRLTYFELQNNQLTGRIPAEIGNLTNLKELALLKNQFSGPIPSEIGNLKNLEALALSTNHLVGPIPTSLGNLTELKTLFLTNNQISGSIPPPIATLRKLTILTLFENRLSGSVPQGLGNLSSLYVLDVHKNNLSGYLPQQVCRAGKLGYFIMSQNQFMGPIPKSLRNCSTLLRLRLDGNQLTGRIDEDLGVHPNLEYIDLSYNRFEGELSSNWGRFQNLTAIPAEFGQLTLLGLLDLSSNQLVGEIPKQLVALPSLFNLTLRDNQLSGQVPLEIGGLSDLEFLDLSSNKLTGPIPDQLGLCTKLSYLSLSKNYFQGKIPYRIGNLVALQELLDLSQNSLTGGIPPQLANLKMLVKLNLSHNQLTGSIPLSLSEMVSLSDMDFSYNDLVGSVPTTKAFLQAPPEAFSNNKDLCGEIHGLPPCIINPTHKGHRRKLVIAIVASLLAILFLVSASVGIISLFRRKRLMRLKKEEISSNCEDHFSVLNFDGKICYEDIVEATNDFDSKYCIGVGGCGSVYRAELQSGQVLAIKKFHPIQGEELENTKSFENEIQVLTEIRHRNIVKFHGFCSHRKHSFLVYDYIERGSLADILRNEAEARELNWEKRVNVVRGVAHAPSYLHHDCMPPIIHRDISSKNVLLDSELEAHIADFGTAKFLKSAASSNWSALAGTYGYVAPELAYTMNVTEKCDVYSFGVLTLEVIMGEHPGELIPTVSLSVEQGSLLKDVLDQRLTSPSEQVGKKVDSVLMLAIACLHANPQLRPTMQYVSQQLIPT</sequence>
<dbReference type="FunFam" id="3.80.10.10:FF:000400">
    <property type="entry name" value="Nuclear pore complex protein NUP107"/>
    <property type="match status" value="1"/>
</dbReference>
<dbReference type="InterPro" id="IPR013210">
    <property type="entry name" value="LRR_N_plant-typ"/>
</dbReference>
<evidence type="ECO:0000256" key="15">
    <source>
        <dbReference type="ARBA" id="ARBA00023136"/>
    </source>
</evidence>
<dbReference type="PROSITE" id="PS00109">
    <property type="entry name" value="PROTEIN_KINASE_TYR"/>
    <property type="match status" value="1"/>
</dbReference>
<evidence type="ECO:0000256" key="21">
    <source>
        <dbReference type="SAM" id="SignalP"/>
    </source>
</evidence>
<comment type="caution">
    <text evidence="23">The sequence shown here is derived from an EMBL/GenBank/DDBJ whole genome shotgun (WGS) entry which is preliminary data.</text>
</comment>
<dbReference type="SUPFAM" id="SSF56112">
    <property type="entry name" value="Protein kinase-like (PK-like)"/>
    <property type="match status" value="1"/>
</dbReference>
<keyword evidence="24" id="KW-1185">Reference proteome</keyword>
<comment type="catalytic activity">
    <reaction evidence="18">
        <text>L-threonyl-[protein] + ATP = O-phospho-L-threonyl-[protein] + ADP + H(+)</text>
        <dbReference type="Rhea" id="RHEA:46608"/>
        <dbReference type="Rhea" id="RHEA-COMP:11060"/>
        <dbReference type="Rhea" id="RHEA-COMP:11605"/>
        <dbReference type="ChEBI" id="CHEBI:15378"/>
        <dbReference type="ChEBI" id="CHEBI:30013"/>
        <dbReference type="ChEBI" id="CHEBI:30616"/>
        <dbReference type="ChEBI" id="CHEBI:61977"/>
        <dbReference type="ChEBI" id="CHEBI:456216"/>
        <dbReference type="EC" id="2.7.11.1"/>
    </reaction>
</comment>
<feature type="domain" description="Protein kinase" evidence="22">
    <location>
        <begin position="678"/>
        <end position="948"/>
    </location>
</feature>
<evidence type="ECO:0000256" key="2">
    <source>
        <dbReference type="ARBA" id="ARBA00012513"/>
    </source>
</evidence>
<dbReference type="GO" id="GO:0004674">
    <property type="term" value="F:protein serine/threonine kinase activity"/>
    <property type="evidence" value="ECO:0007669"/>
    <property type="project" value="UniProtKB-KW"/>
</dbReference>
<evidence type="ECO:0000256" key="13">
    <source>
        <dbReference type="ARBA" id="ARBA00022840"/>
    </source>
</evidence>
<evidence type="ECO:0000256" key="16">
    <source>
        <dbReference type="ARBA" id="ARBA00023170"/>
    </source>
</evidence>
<evidence type="ECO:0000256" key="3">
    <source>
        <dbReference type="ARBA" id="ARBA00022475"/>
    </source>
</evidence>
<dbReference type="InterPro" id="IPR011009">
    <property type="entry name" value="Kinase-like_dom_sf"/>
</dbReference>
<dbReference type="AlphaFoldDB" id="A0A822YJ15"/>
<keyword evidence="11" id="KW-0547">Nucleotide-binding</keyword>
<reference evidence="23 24" key="1">
    <citation type="journal article" date="2020" name="Mol. Biol. Evol.">
        <title>Distinct Expression and Methylation Patterns for Genes with Different Fates following a Single Whole-Genome Duplication in Flowering Plants.</title>
        <authorList>
            <person name="Shi T."/>
            <person name="Rahmani R.S."/>
            <person name="Gugger P.F."/>
            <person name="Wang M."/>
            <person name="Li H."/>
            <person name="Zhang Y."/>
            <person name="Li Z."/>
            <person name="Wang Q."/>
            <person name="Van de Peer Y."/>
            <person name="Marchal K."/>
            <person name="Chen J."/>
        </authorList>
    </citation>
    <scope>NUCLEOTIDE SEQUENCE [LARGE SCALE GENOMIC DNA]</scope>
    <source>
        <tissue evidence="23">Leaf</tissue>
    </source>
</reference>
<evidence type="ECO:0000256" key="5">
    <source>
        <dbReference type="ARBA" id="ARBA00022553"/>
    </source>
</evidence>
<evidence type="ECO:0000256" key="6">
    <source>
        <dbReference type="ARBA" id="ARBA00022614"/>
    </source>
</evidence>
<dbReference type="EMBL" id="DUZY01000003">
    <property type="protein sequence ID" value="DAD32482.1"/>
    <property type="molecule type" value="Genomic_DNA"/>
</dbReference>
<dbReference type="PROSITE" id="PS50011">
    <property type="entry name" value="PROTEIN_KINASE_DOM"/>
    <property type="match status" value="1"/>
</dbReference>
<dbReference type="InterPro" id="IPR003591">
    <property type="entry name" value="Leu-rich_rpt_typical-subtyp"/>
</dbReference>
<evidence type="ECO:0000256" key="11">
    <source>
        <dbReference type="ARBA" id="ARBA00022741"/>
    </source>
</evidence>
<keyword evidence="8 20" id="KW-0812">Transmembrane</keyword>
<keyword evidence="3" id="KW-1003">Cell membrane</keyword>
<evidence type="ECO:0000313" key="23">
    <source>
        <dbReference type="EMBL" id="DAD32482.1"/>
    </source>
</evidence>
<dbReference type="Pfam" id="PF08263">
    <property type="entry name" value="LRRNT_2"/>
    <property type="match status" value="1"/>
</dbReference>
<gene>
    <name evidence="23" type="ORF">HUJ06_011333</name>
</gene>
<proteinExistence type="predicted"/>
<keyword evidence="16" id="KW-0675">Receptor</keyword>
<dbReference type="InterPro" id="IPR050647">
    <property type="entry name" value="Plant_LRR-RLKs"/>
</dbReference>
<dbReference type="FunFam" id="3.30.200.20:FF:000309">
    <property type="entry name" value="Leucine-rich repeat receptor protein kinase MSP1"/>
    <property type="match status" value="1"/>
</dbReference>
<feature type="signal peptide" evidence="21">
    <location>
        <begin position="1"/>
        <end position="27"/>
    </location>
</feature>
<evidence type="ECO:0000313" key="24">
    <source>
        <dbReference type="Proteomes" id="UP000607653"/>
    </source>
</evidence>
<evidence type="ECO:0000256" key="19">
    <source>
        <dbReference type="ARBA" id="ARBA00048679"/>
    </source>
</evidence>
<dbReference type="PANTHER" id="PTHR48056">
    <property type="entry name" value="LRR RECEPTOR-LIKE SERINE/THREONINE-PROTEIN KINASE-RELATED"/>
    <property type="match status" value="1"/>
</dbReference>
<dbReference type="InterPro" id="IPR032675">
    <property type="entry name" value="LRR_dom_sf"/>
</dbReference>
<name>A0A822YJ15_NELNU</name>
<dbReference type="Pfam" id="PF00560">
    <property type="entry name" value="LRR_1"/>
    <property type="match status" value="9"/>
</dbReference>
<evidence type="ECO:0000256" key="9">
    <source>
        <dbReference type="ARBA" id="ARBA00022729"/>
    </source>
</evidence>
<evidence type="ECO:0000256" key="4">
    <source>
        <dbReference type="ARBA" id="ARBA00022527"/>
    </source>
</evidence>
<dbReference type="Pfam" id="PF00069">
    <property type="entry name" value="Pkinase"/>
    <property type="match status" value="1"/>
</dbReference>
<keyword evidence="6" id="KW-0433">Leucine-rich repeat</keyword>
<dbReference type="Proteomes" id="UP000607653">
    <property type="component" value="Unassembled WGS sequence"/>
</dbReference>
<dbReference type="InterPro" id="IPR001611">
    <property type="entry name" value="Leu-rich_rpt"/>
</dbReference>
<dbReference type="Gene3D" id="3.80.10.10">
    <property type="entry name" value="Ribonuclease Inhibitor"/>
    <property type="match status" value="4"/>
</dbReference>
<dbReference type="SMART" id="SM00365">
    <property type="entry name" value="LRR_SD22"/>
    <property type="match status" value="5"/>
</dbReference>
<dbReference type="EC" id="2.7.11.1" evidence="2"/>
<evidence type="ECO:0000256" key="1">
    <source>
        <dbReference type="ARBA" id="ARBA00004251"/>
    </source>
</evidence>
<evidence type="ECO:0000256" key="12">
    <source>
        <dbReference type="ARBA" id="ARBA00022777"/>
    </source>
</evidence>
<protein>
    <recommendedName>
        <fullName evidence="2">non-specific serine/threonine protein kinase</fullName>
        <ecNumber evidence="2">2.7.11.1</ecNumber>
    </recommendedName>
</protein>
<dbReference type="FunFam" id="1.10.510.10:FF:000445">
    <property type="entry name" value="MDIS1-interacting receptor like kinase 2"/>
    <property type="match status" value="1"/>
</dbReference>
<keyword evidence="13" id="KW-0067">ATP-binding</keyword>
<feature type="chain" id="PRO_5032464773" description="non-specific serine/threonine protein kinase" evidence="21">
    <location>
        <begin position="28"/>
        <end position="948"/>
    </location>
</feature>
<evidence type="ECO:0000256" key="7">
    <source>
        <dbReference type="ARBA" id="ARBA00022679"/>
    </source>
</evidence>
<feature type="transmembrane region" description="Helical" evidence="20">
    <location>
        <begin position="611"/>
        <end position="636"/>
    </location>
</feature>
<keyword evidence="12" id="KW-0418">Kinase</keyword>
<keyword evidence="15 20" id="KW-0472">Membrane</keyword>
<comment type="catalytic activity">
    <reaction evidence="19">
        <text>L-seryl-[protein] + ATP = O-phospho-L-seryl-[protein] + ADP + H(+)</text>
        <dbReference type="Rhea" id="RHEA:17989"/>
        <dbReference type="Rhea" id="RHEA-COMP:9863"/>
        <dbReference type="Rhea" id="RHEA-COMP:11604"/>
        <dbReference type="ChEBI" id="CHEBI:15378"/>
        <dbReference type="ChEBI" id="CHEBI:29999"/>
        <dbReference type="ChEBI" id="CHEBI:30616"/>
        <dbReference type="ChEBI" id="CHEBI:83421"/>
        <dbReference type="ChEBI" id="CHEBI:456216"/>
        <dbReference type="EC" id="2.7.11.1"/>
    </reaction>
</comment>
<keyword evidence="7" id="KW-0808">Transferase</keyword>
<dbReference type="PRINTS" id="PR00019">
    <property type="entry name" value="LEURICHRPT"/>
</dbReference>
<evidence type="ECO:0000256" key="8">
    <source>
        <dbReference type="ARBA" id="ARBA00022692"/>
    </source>
</evidence>
<dbReference type="GO" id="GO:0005886">
    <property type="term" value="C:plasma membrane"/>
    <property type="evidence" value="ECO:0007669"/>
    <property type="project" value="UniProtKB-SubCell"/>
</dbReference>
<keyword evidence="4" id="KW-0723">Serine/threonine-protein kinase</keyword>